<evidence type="ECO:0000256" key="1">
    <source>
        <dbReference type="SAM" id="MobiDB-lite"/>
    </source>
</evidence>
<dbReference type="InterPro" id="IPR040676">
    <property type="entry name" value="DUF5641"/>
</dbReference>
<dbReference type="Pfam" id="PF18701">
    <property type="entry name" value="DUF5641"/>
    <property type="match status" value="1"/>
</dbReference>
<sequence>MPFSGNSDQELGDPTWTDHTDGPVIQSRHQALEALKSSRQIQERFWTLFHREYLTSLREKHQRTLRQERTKATELKEQMFVLLCDEMQPKQNWTIARIEELCNSEDGAIRNAKLHLGDGRTIVRPINLLVPLELDEEETDEVQNTASEEAIENEPAPELAQASLESTEPPEIVTDPPAISLQANGTTETSSRRGTHRYGLRDRKRVNYPE</sequence>
<proteinExistence type="predicted"/>
<reference evidence="3" key="1">
    <citation type="submission" date="2023-06" db="EMBL/GenBank/DDBJ databases">
        <title>Genomic analysis of the entomopathogenic nematode Steinernema hermaphroditum.</title>
        <authorList>
            <person name="Schwarz E.M."/>
            <person name="Heppert J.K."/>
            <person name="Baniya A."/>
            <person name="Schwartz H.T."/>
            <person name="Tan C.-H."/>
            <person name="Antoshechkin I."/>
            <person name="Sternberg P.W."/>
            <person name="Goodrich-Blair H."/>
            <person name="Dillman A.R."/>
        </authorList>
    </citation>
    <scope>NUCLEOTIDE SEQUENCE</scope>
    <source>
        <strain evidence="3">PS9179</strain>
        <tissue evidence="3">Whole animal</tissue>
    </source>
</reference>
<feature type="region of interest" description="Disordered" evidence="1">
    <location>
        <begin position="1"/>
        <end position="21"/>
    </location>
</feature>
<evidence type="ECO:0000313" key="3">
    <source>
        <dbReference type="EMBL" id="KAK0404349.1"/>
    </source>
</evidence>
<dbReference type="EMBL" id="JAUCMV010000004">
    <property type="protein sequence ID" value="KAK0404349.1"/>
    <property type="molecule type" value="Genomic_DNA"/>
</dbReference>
<organism evidence="3 4">
    <name type="scientific">Steinernema hermaphroditum</name>
    <dbReference type="NCBI Taxonomy" id="289476"/>
    <lineage>
        <taxon>Eukaryota</taxon>
        <taxon>Metazoa</taxon>
        <taxon>Ecdysozoa</taxon>
        <taxon>Nematoda</taxon>
        <taxon>Chromadorea</taxon>
        <taxon>Rhabditida</taxon>
        <taxon>Tylenchina</taxon>
        <taxon>Panagrolaimomorpha</taxon>
        <taxon>Strongyloidoidea</taxon>
        <taxon>Steinernematidae</taxon>
        <taxon>Steinernema</taxon>
    </lineage>
</organism>
<keyword evidence="4" id="KW-1185">Reference proteome</keyword>
<dbReference type="AlphaFoldDB" id="A0AA39HGM1"/>
<feature type="domain" description="DUF5641" evidence="2">
    <location>
        <begin position="36"/>
        <end position="132"/>
    </location>
</feature>
<feature type="region of interest" description="Disordered" evidence="1">
    <location>
        <begin position="137"/>
        <end position="210"/>
    </location>
</feature>
<gene>
    <name evidence="3" type="ORF">QR680_017413</name>
</gene>
<evidence type="ECO:0000313" key="4">
    <source>
        <dbReference type="Proteomes" id="UP001175271"/>
    </source>
</evidence>
<name>A0AA39HGM1_9BILA</name>
<feature type="compositionally biased region" description="Basic and acidic residues" evidence="1">
    <location>
        <begin position="199"/>
        <end position="210"/>
    </location>
</feature>
<accession>A0AA39HGM1</accession>
<dbReference type="Proteomes" id="UP001175271">
    <property type="component" value="Unassembled WGS sequence"/>
</dbReference>
<evidence type="ECO:0000259" key="2">
    <source>
        <dbReference type="Pfam" id="PF18701"/>
    </source>
</evidence>
<protein>
    <recommendedName>
        <fullName evidence="2">DUF5641 domain-containing protein</fullName>
    </recommendedName>
</protein>
<comment type="caution">
    <text evidence="3">The sequence shown here is derived from an EMBL/GenBank/DDBJ whole genome shotgun (WGS) entry which is preliminary data.</text>
</comment>